<dbReference type="EMBL" id="FNVA01000003">
    <property type="protein sequence ID" value="SEG19000.1"/>
    <property type="molecule type" value="Genomic_DNA"/>
</dbReference>
<evidence type="ECO:0000259" key="2">
    <source>
        <dbReference type="Pfam" id="PF13472"/>
    </source>
</evidence>
<dbReference type="InterPro" id="IPR013830">
    <property type="entry name" value="SGNH_hydro"/>
</dbReference>
<dbReference type="Gene3D" id="3.40.50.1110">
    <property type="entry name" value="SGNH hydrolase"/>
    <property type="match status" value="1"/>
</dbReference>
<dbReference type="Proteomes" id="UP000236728">
    <property type="component" value="Unassembled WGS sequence"/>
</dbReference>
<dbReference type="GO" id="GO:0004622">
    <property type="term" value="F:phosphatidylcholine lysophospholipase activity"/>
    <property type="evidence" value="ECO:0007669"/>
    <property type="project" value="TreeGrafter"/>
</dbReference>
<keyword evidence="4" id="KW-1185">Reference proteome</keyword>
<dbReference type="Pfam" id="PF13472">
    <property type="entry name" value="Lipase_GDSL_2"/>
    <property type="match status" value="1"/>
</dbReference>
<evidence type="ECO:0000313" key="4">
    <source>
        <dbReference type="Proteomes" id="UP000236728"/>
    </source>
</evidence>
<dbReference type="RefSeq" id="WP_103933018.1">
    <property type="nucleotide sequence ID" value="NZ_FNVA01000003.1"/>
</dbReference>
<protein>
    <submittedName>
        <fullName evidence="3">Lysophospholipase L1</fullName>
    </submittedName>
</protein>
<dbReference type="SUPFAM" id="SSF52266">
    <property type="entry name" value="SGNH hydrolase"/>
    <property type="match status" value="1"/>
</dbReference>
<keyword evidence="1" id="KW-0732">Signal</keyword>
<evidence type="ECO:0000313" key="3">
    <source>
        <dbReference type="EMBL" id="SEG19000.1"/>
    </source>
</evidence>
<dbReference type="CDD" id="cd04501">
    <property type="entry name" value="SGNH_hydrolase_like_4"/>
    <property type="match status" value="1"/>
</dbReference>
<dbReference type="OrthoDB" id="2513075at2"/>
<dbReference type="PANTHER" id="PTHR30383:SF5">
    <property type="entry name" value="SGNH HYDROLASE-TYPE ESTERASE DOMAIN-CONTAINING PROTEIN"/>
    <property type="match status" value="1"/>
</dbReference>
<dbReference type="AlphaFoldDB" id="A0A1H5Y5X1"/>
<gene>
    <name evidence="3" type="ORF">SAMN05421819_2125</name>
</gene>
<dbReference type="InterPro" id="IPR051532">
    <property type="entry name" value="Ester_Hydrolysis_Enzymes"/>
</dbReference>
<name>A0A1H5Y5X1_9BACT</name>
<feature type="signal peptide" evidence="1">
    <location>
        <begin position="1"/>
        <end position="28"/>
    </location>
</feature>
<feature type="chain" id="PRO_5009290182" evidence="1">
    <location>
        <begin position="29"/>
        <end position="252"/>
    </location>
</feature>
<evidence type="ECO:0000256" key="1">
    <source>
        <dbReference type="SAM" id="SignalP"/>
    </source>
</evidence>
<accession>A0A1H5Y5X1</accession>
<proteinExistence type="predicted"/>
<feature type="domain" description="SGNH hydrolase-type esterase" evidence="2">
    <location>
        <begin position="72"/>
        <end position="235"/>
    </location>
</feature>
<reference evidence="3 4" key="1">
    <citation type="submission" date="2016-10" db="EMBL/GenBank/DDBJ databases">
        <authorList>
            <person name="de Groot N.N."/>
        </authorList>
    </citation>
    <scope>NUCLEOTIDE SEQUENCE [LARGE SCALE GENOMIC DNA]</scope>
    <source>
        <strain evidence="3 4">DSM 22489</strain>
    </source>
</reference>
<dbReference type="InterPro" id="IPR036514">
    <property type="entry name" value="SGNH_hydro_sf"/>
</dbReference>
<dbReference type="PANTHER" id="PTHR30383">
    <property type="entry name" value="THIOESTERASE 1/PROTEASE 1/LYSOPHOSPHOLIPASE L1"/>
    <property type="match status" value="1"/>
</dbReference>
<sequence>MSKRTTFFRALTLAAPIAACGLALALHAQQPANPTPAELAHLHQLAGNFAQLDRYAAANAALPPTQKGRIVFYGDSITDAWAGGKHIFFPGKPYIGRGISGQTTAQMLIRFRQDVIDLHPDAVVILAGTNDIAGNTGDVTQQQIADNFISMAELARANHIRVILASVLPAADYKWRPGRNPIPKIAALNTWMKQYCETSHFTYLDYYSALNDGSGGMKPGLSSDGVHPTDAGYAIMAPLAEAAIAEAEKHKP</sequence>
<organism evidence="3 4">
    <name type="scientific">Bryocella elongata</name>
    <dbReference type="NCBI Taxonomy" id="863522"/>
    <lineage>
        <taxon>Bacteria</taxon>
        <taxon>Pseudomonadati</taxon>
        <taxon>Acidobacteriota</taxon>
        <taxon>Terriglobia</taxon>
        <taxon>Terriglobales</taxon>
        <taxon>Acidobacteriaceae</taxon>
        <taxon>Bryocella</taxon>
    </lineage>
</organism>